<feature type="domain" description="Peptidase S33 tripeptidyl aminopeptidase-like C-terminal" evidence="1">
    <location>
        <begin position="145"/>
        <end position="204"/>
    </location>
</feature>
<dbReference type="InterPro" id="IPR013595">
    <property type="entry name" value="Pept_S33_TAP-like_C"/>
</dbReference>
<accession>A0A419I243</accession>
<comment type="caution">
    <text evidence="2">The sequence shown here is derived from an EMBL/GenBank/DDBJ whole genome shotgun (WGS) entry which is preliminary data.</text>
</comment>
<evidence type="ECO:0000259" key="1">
    <source>
        <dbReference type="Pfam" id="PF08386"/>
    </source>
</evidence>
<protein>
    <recommendedName>
        <fullName evidence="1">Peptidase S33 tripeptidyl aminopeptidase-like C-terminal domain-containing protein</fullName>
    </recommendedName>
</protein>
<dbReference type="InterPro" id="IPR029058">
    <property type="entry name" value="AB_hydrolase_fold"/>
</dbReference>
<name>A0A419I243_9PSEU</name>
<sequence>MTRWAPPEGVPVRGTIALLPGRGEHPGLYRRLGTRLAFDGYRVVAVASPDDVAGELRGSPVPVVLLGNDTGAIEALTLGARLPVHAVVAAGLPLSAEAVPDRSWEAELDARTACPVHRDLLEGDEVFRRGALFSAPADLPSVLPRVPVLVLHGGADPVTGPKAARAFAEMLLAARFVQVEGGRHDVLNDVAHRSVAAEVVQFLEWLRTGTRGPVLARG</sequence>
<reference evidence="2 3" key="1">
    <citation type="submission" date="2018-09" db="EMBL/GenBank/DDBJ databases">
        <title>YIM PH 21725 draft genome.</title>
        <authorList>
            <person name="Miao C."/>
        </authorList>
    </citation>
    <scope>NUCLEOTIDE SEQUENCE [LARGE SCALE GENOMIC DNA]</scope>
    <source>
        <strain evidence="3">YIM PH21725</strain>
    </source>
</reference>
<dbReference type="OrthoDB" id="9806902at2"/>
<proteinExistence type="predicted"/>
<organism evidence="2 3">
    <name type="scientific">Amycolatopsis panacis</name>
    <dbReference type="NCBI Taxonomy" id="2340917"/>
    <lineage>
        <taxon>Bacteria</taxon>
        <taxon>Bacillati</taxon>
        <taxon>Actinomycetota</taxon>
        <taxon>Actinomycetes</taxon>
        <taxon>Pseudonocardiales</taxon>
        <taxon>Pseudonocardiaceae</taxon>
        <taxon>Amycolatopsis</taxon>
    </lineage>
</organism>
<dbReference type="RefSeq" id="WP_120024660.1">
    <property type="nucleotide sequence ID" value="NZ_QZFV01000091.1"/>
</dbReference>
<dbReference type="EMBL" id="QZFV01000091">
    <property type="protein sequence ID" value="RJQ83866.1"/>
    <property type="molecule type" value="Genomic_DNA"/>
</dbReference>
<dbReference type="AlphaFoldDB" id="A0A419I243"/>
<evidence type="ECO:0000313" key="2">
    <source>
        <dbReference type="EMBL" id="RJQ83866.1"/>
    </source>
</evidence>
<gene>
    <name evidence="2" type="ORF">D5S19_18850</name>
</gene>
<evidence type="ECO:0000313" key="3">
    <source>
        <dbReference type="Proteomes" id="UP000285112"/>
    </source>
</evidence>
<dbReference type="Proteomes" id="UP000285112">
    <property type="component" value="Unassembled WGS sequence"/>
</dbReference>
<dbReference type="Pfam" id="PF08386">
    <property type="entry name" value="Abhydrolase_4"/>
    <property type="match status" value="1"/>
</dbReference>
<keyword evidence="3" id="KW-1185">Reference proteome</keyword>
<dbReference type="SUPFAM" id="SSF53474">
    <property type="entry name" value="alpha/beta-Hydrolases"/>
    <property type="match status" value="1"/>
</dbReference>
<dbReference type="Gene3D" id="3.40.50.1820">
    <property type="entry name" value="alpha/beta hydrolase"/>
    <property type="match status" value="1"/>
</dbReference>